<keyword evidence="1" id="KW-0812">Transmembrane</keyword>
<feature type="transmembrane region" description="Helical" evidence="1">
    <location>
        <begin position="65"/>
        <end position="87"/>
    </location>
</feature>
<comment type="caution">
    <text evidence="2">The sequence shown here is derived from an EMBL/GenBank/DDBJ whole genome shotgun (WGS) entry which is preliminary data.</text>
</comment>
<protein>
    <submittedName>
        <fullName evidence="2">Uncharacterized protein</fullName>
    </submittedName>
</protein>
<keyword evidence="3" id="KW-1185">Reference proteome</keyword>
<feature type="transmembrane region" description="Helical" evidence="1">
    <location>
        <begin position="221"/>
        <end position="240"/>
    </location>
</feature>
<feature type="transmembrane region" description="Helical" evidence="1">
    <location>
        <begin position="99"/>
        <end position="121"/>
    </location>
</feature>
<proteinExistence type="predicted"/>
<sequence>MISPDVQSWSGAAPVLLATLALLLLPGGVALRLARADRVVVLGAAGPLTVGVLTLAGVLSSVAGLAWSPLVLVVVTLLAWGAGAAVGRARRSVPPPATAPTPWALVAGSGVAAVLAAWPLLTVTGAADALPQQPDTIFHLETIRAMVEQHDVSTLHAQSFVRPDQTGFYPAAFHAVAATVVQLTGCDVAVAAGSLAVVSAALLWPAAMTHLATTVLGRRDAVALLAPVVSVAFTAFPTWLAGYGVLWPNLLGQALLPAALAVGLGLLRSPRSPAGWVLLVLLVGGLGAAHPNAVAGLAVLGGAALGWTLVVLAVRAPRPGHRLLAAAAAVVLVAGGGAAWYLGGRLAPSMRESNPPGPEMSWRSGLVDVLFSAPRSSPALWVTGALVLLGLVLALRRARTAWVPLAWLVVGALYLAVAVVDSPRTRLLTWPWFNNSPRLAVLLVVPMALLVTAALVALAGAGRRVAREDGRRGLVRAAAVGAAFLLVTLGANASARAEVLRPYFPADDRATWVSRAELRALDDLGADLPAGAVVAANPWRGGSYLGLLHDVRMLFPNEKTLPTDPVQQLLGRRLDEAASDPEVCAAATRLDVGWAITGGEPASSSRGATRPYEGVDGVDGAQGWERVRTAGPYTLYRFAGCADG</sequence>
<dbReference type="Pfam" id="PF20176">
    <property type="entry name" value="DUF6541"/>
    <property type="match status" value="1"/>
</dbReference>
<keyword evidence="1" id="KW-1133">Transmembrane helix</keyword>
<accession>A0ABS2CPK5</accession>
<feature type="transmembrane region" description="Helical" evidence="1">
    <location>
        <begin position="274"/>
        <end position="291"/>
    </location>
</feature>
<name>A0ABS2CPK5_9MICO</name>
<feature type="transmembrane region" description="Helical" evidence="1">
    <location>
        <begin position="12"/>
        <end position="33"/>
    </location>
</feature>
<evidence type="ECO:0000313" key="3">
    <source>
        <dbReference type="Proteomes" id="UP001430172"/>
    </source>
</evidence>
<evidence type="ECO:0000313" key="2">
    <source>
        <dbReference type="EMBL" id="MBM6400989.1"/>
    </source>
</evidence>
<gene>
    <name evidence="2" type="ORF">JQN70_11370</name>
</gene>
<feature type="transmembrane region" description="Helical" evidence="1">
    <location>
        <begin position="246"/>
        <end position="267"/>
    </location>
</feature>
<feature type="transmembrane region" description="Helical" evidence="1">
    <location>
        <begin position="297"/>
        <end position="316"/>
    </location>
</feature>
<feature type="transmembrane region" description="Helical" evidence="1">
    <location>
        <begin position="323"/>
        <end position="343"/>
    </location>
</feature>
<dbReference type="Proteomes" id="UP001430172">
    <property type="component" value="Unassembled WGS sequence"/>
</dbReference>
<feature type="transmembrane region" description="Helical" evidence="1">
    <location>
        <begin position="402"/>
        <end position="420"/>
    </location>
</feature>
<feature type="transmembrane region" description="Helical" evidence="1">
    <location>
        <begin position="40"/>
        <end position="59"/>
    </location>
</feature>
<feature type="transmembrane region" description="Helical" evidence="1">
    <location>
        <begin position="440"/>
        <end position="461"/>
    </location>
</feature>
<keyword evidence="1" id="KW-0472">Membrane</keyword>
<feature type="transmembrane region" description="Helical" evidence="1">
    <location>
        <begin position="473"/>
        <end position="491"/>
    </location>
</feature>
<dbReference type="InterPro" id="IPR046671">
    <property type="entry name" value="DUF6541"/>
</dbReference>
<feature type="transmembrane region" description="Helical" evidence="1">
    <location>
        <begin position="378"/>
        <end position="395"/>
    </location>
</feature>
<organism evidence="2 3">
    <name type="scientific">Phycicoccus sonneratiae</name>
    <dbReference type="NCBI Taxonomy" id="2807628"/>
    <lineage>
        <taxon>Bacteria</taxon>
        <taxon>Bacillati</taxon>
        <taxon>Actinomycetota</taxon>
        <taxon>Actinomycetes</taxon>
        <taxon>Micrococcales</taxon>
        <taxon>Intrasporangiaceae</taxon>
        <taxon>Phycicoccus</taxon>
    </lineage>
</organism>
<dbReference type="RefSeq" id="WP_204131453.1">
    <property type="nucleotide sequence ID" value="NZ_JAFDVD010000012.1"/>
</dbReference>
<evidence type="ECO:0000256" key="1">
    <source>
        <dbReference type="SAM" id="Phobius"/>
    </source>
</evidence>
<reference evidence="2" key="1">
    <citation type="submission" date="2021-02" db="EMBL/GenBank/DDBJ databases">
        <title>Phycicoccus sp. MQZ13P-5T, whole genome shotgun sequence.</title>
        <authorList>
            <person name="Tuo L."/>
        </authorList>
    </citation>
    <scope>NUCLEOTIDE SEQUENCE</scope>
    <source>
        <strain evidence="2">MQZ13P-5</strain>
    </source>
</reference>
<dbReference type="EMBL" id="JAFDVD010000012">
    <property type="protein sequence ID" value="MBM6400989.1"/>
    <property type="molecule type" value="Genomic_DNA"/>
</dbReference>
<feature type="transmembrane region" description="Helical" evidence="1">
    <location>
        <begin position="188"/>
        <end position="209"/>
    </location>
</feature>